<dbReference type="PROSITE" id="PS51331">
    <property type="entry name" value="THYX"/>
    <property type="match status" value="1"/>
</dbReference>
<dbReference type="AlphaFoldDB" id="A0A6L9Y1I4"/>
<evidence type="ECO:0000313" key="6">
    <source>
        <dbReference type="EMBL" id="NEN07530.1"/>
    </source>
</evidence>
<dbReference type="InterPro" id="IPR003669">
    <property type="entry name" value="Thymidylate_synthase_ThyX"/>
</dbReference>
<dbReference type="GO" id="GO:0032259">
    <property type="term" value="P:methylation"/>
    <property type="evidence" value="ECO:0007669"/>
    <property type="project" value="UniProtKB-KW"/>
</dbReference>
<dbReference type="UniPathway" id="UPA00575"/>
<dbReference type="HAMAP" id="MF_01408">
    <property type="entry name" value="ThyX"/>
    <property type="match status" value="1"/>
</dbReference>
<dbReference type="GO" id="GO:0050660">
    <property type="term" value="F:flavin adenine dinucleotide binding"/>
    <property type="evidence" value="ECO:0007669"/>
    <property type="project" value="UniProtKB-UniRule"/>
</dbReference>
<evidence type="ECO:0000256" key="1">
    <source>
        <dbReference type="ARBA" id="ARBA00022603"/>
    </source>
</evidence>
<feature type="active site" description="Involved in ionization of N3 of dUMP, leading to its activation" evidence="5">
    <location>
        <position position="199"/>
    </location>
</feature>
<keyword evidence="7" id="KW-1185">Reference proteome</keyword>
<dbReference type="PANTHER" id="PTHR34934:SF1">
    <property type="entry name" value="FLAVIN-DEPENDENT THYMIDYLATE SYNTHASE"/>
    <property type="match status" value="1"/>
</dbReference>
<keyword evidence="5" id="KW-0521">NADP</keyword>
<keyword evidence="1 5" id="KW-0489">Methyltransferase</keyword>
<dbReference type="GO" id="GO:0006231">
    <property type="term" value="P:dTMP biosynthetic process"/>
    <property type="evidence" value="ECO:0007669"/>
    <property type="project" value="UniProtKB-UniRule"/>
</dbReference>
<feature type="binding site" evidence="5">
    <location>
        <position position="100"/>
    </location>
    <ligand>
        <name>FAD</name>
        <dbReference type="ChEBI" id="CHEBI:57692"/>
        <note>ligand shared between neighboring subunits</note>
    </ligand>
</feature>
<comment type="function">
    <text evidence="5">Catalyzes the reductive methylation of 2'-deoxyuridine-5'-monophosphate (dUMP) to 2'-deoxythymidine-5'-monophosphate (dTMP) while utilizing 5,10-methylenetetrahydrofolate (mTHF) as the methyl donor, and NADPH and FADH(2) as the reductant.</text>
</comment>
<dbReference type="PANTHER" id="PTHR34934">
    <property type="entry name" value="FLAVIN-DEPENDENT THYMIDYLATE SYNTHASE"/>
    <property type="match status" value="1"/>
</dbReference>
<dbReference type="InterPro" id="IPR036098">
    <property type="entry name" value="Thymidylate_synthase_ThyX_sf"/>
</dbReference>
<dbReference type="EC" id="2.1.1.148" evidence="5"/>
<dbReference type="Proteomes" id="UP000474967">
    <property type="component" value="Unassembled WGS sequence"/>
</dbReference>
<dbReference type="GO" id="GO:0050797">
    <property type="term" value="F:thymidylate synthase (FAD) activity"/>
    <property type="evidence" value="ECO:0007669"/>
    <property type="project" value="UniProtKB-UniRule"/>
</dbReference>
<reference evidence="6 7" key="1">
    <citation type="journal article" date="2014" name="J. Microbiol.">
        <title>Diaminobutyricibacter tongyongensis gen. nov., sp. nov. and Homoserinibacter gongjuensis gen. nov., sp. nov. belong to the family Microbacteriaceae.</title>
        <authorList>
            <person name="Kim S.J."/>
            <person name="Ahn J.H."/>
            <person name="Weon H.Y."/>
            <person name="Hamada M."/>
            <person name="Suzuki K."/>
            <person name="Kwon S.W."/>
        </authorList>
    </citation>
    <scope>NUCLEOTIDE SEQUENCE [LARGE SCALE GENOMIC DNA]</scope>
    <source>
        <strain evidence="6 7">NBRC 108724</strain>
    </source>
</reference>
<comment type="caution">
    <text evidence="6">The sequence shown here is derived from an EMBL/GenBank/DDBJ whole genome shotgun (WGS) entry which is preliminary data.</text>
</comment>
<name>A0A6L9Y1I4_9MICO</name>
<dbReference type="GO" id="GO:0004799">
    <property type="term" value="F:thymidylate synthase activity"/>
    <property type="evidence" value="ECO:0007669"/>
    <property type="project" value="TreeGrafter"/>
</dbReference>
<feature type="binding site" evidence="5">
    <location>
        <begin position="92"/>
        <end position="94"/>
    </location>
    <ligand>
        <name>FAD</name>
        <dbReference type="ChEBI" id="CHEBI:57692"/>
        <note>ligand shared between neighboring subunits</note>
    </ligand>
</feature>
<gene>
    <name evidence="5" type="primary">thyX</name>
    <name evidence="6" type="ORF">G3T36_16840</name>
</gene>
<proteinExistence type="inferred from homology"/>
<keyword evidence="4 5" id="KW-0274">FAD</keyword>
<organism evidence="6 7">
    <name type="scientific">Leifsonia tongyongensis</name>
    <dbReference type="NCBI Taxonomy" id="1268043"/>
    <lineage>
        <taxon>Bacteria</taxon>
        <taxon>Bacillati</taxon>
        <taxon>Actinomycetota</taxon>
        <taxon>Actinomycetes</taxon>
        <taxon>Micrococcales</taxon>
        <taxon>Microbacteriaceae</taxon>
        <taxon>Leifsonia</taxon>
    </lineage>
</organism>
<dbReference type="NCBIfam" id="TIGR02170">
    <property type="entry name" value="thyX"/>
    <property type="match status" value="1"/>
</dbReference>
<keyword evidence="2 5" id="KW-0285">Flavoprotein</keyword>
<evidence type="ECO:0000256" key="3">
    <source>
        <dbReference type="ARBA" id="ARBA00022727"/>
    </source>
</evidence>
<protein>
    <recommendedName>
        <fullName evidence="5">Flavin-dependent thymidylate synthase</fullName>
        <shortName evidence="5">FDTS</shortName>
        <ecNumber evidence="5">2.1.1.148</ecNumber>
    </recommendedName>
    <alternativeName>
        <fullName evidence="5">FAD-dependent thymidylate synthase</fullName>
    </alternativeName>
    <alternativeName>
        <fullName evidence="5">Thymidylate synthase ThyX</fullName>
        <shortName evidence="5">TS</shortName>
        <shortName evidence="5">TSase</shortName>
    </alternativeName>
</protein>
<feature type="binding site" evidence="5">
    <location>
        <begin position="89"/>
        <end position="92"/>
    </location>
    <ligand>
        <name>dUMP</name>
        <dbReference type="ChEBI" id="CHEBI:246422"/>
        <note>ligand shared between dimeric partners</note>
    </ligand>
</feature>
<comment type="catalytic activity">
    <reaction evidence="5">
        <text>dUMP + (6R)-5,10-methylene-5,6,7,8-tetrahydrofolate + NADPH + H(+) = dTMP + (6S)-5,6,7,8-tetrahydrofolate + NADP(+)</text>
        <dbReference type="Rhea" id="RHEA:29043"/>
        <dbReference type="ChEBI" id="CHEBI:15378"/>
        <dbReference type="ChEBI" id="CHEBI:15636"/>
        <dbReference type="ChEBI" id="CHEBI:57453"/>
        <dbReference type="ChEBI" id="CHEBI:57783"/>
        <dbReference type="ChEBI" id="CHEBI:58349"/>
        <dbReference type="ChEBI" id="CHEBI:63528"/>
        <dbReference type="ChEBI" id="CHEBI:246422"/>
        <dbReference type="EC" id="2.1.1.148"/>
    </reaction>
</comment>
<dbReference type="CDD" id="cd20175">
    <property type="entry name" value="ThyX"/>
    <property type="match status" value="1"/>
</dbReference>
<dbReference type="Pfam" id="PF02511">
    <property type="entry name" value="Thy1"/>
    <property type="match status" value="1"/>
</dbReference>
<feature type="binding site" description="in other chain" evidence="5">
    <location>
        <begin position="100"/>
        <end position="104"/>
    </location>
    <ligand>
        <name>dUMP</name>
        <dbReference type="ChEBI" id="CHEBI:246422"/>
        <note>ligand shared between dimeric partners</note>
    </ligand>
</feature>
<evidence type="ECO:0000313" key="7">
    <source>
        <dbReference type="Proteomes" id="UP000474967"/>
    </source>
</evidence>
<dbReference type="SUPFAM" id="SSF69796">
    <property type="entry name" value="Thymidylate synthase-complementing protein Thy1"/>
    <property type="match status" value="1"/>
</dbReference>
<accession>A0A6L9Y1I4</accession>
<comment type="subunit">
    <text evidence="5">Homotetramer.</text>
</comment>
<comment type="similarity">
    <text evidence="5">Belongs to the thymidylate synthase ThyX family.</text>
</comment>
<comment type="pathway">
    <text evidence="5">Pyrimidine metabolism; dTTP biosynthesis.</text>
</comment>
<sequence>MPEIEFRSEMTVELVRSSAHDSDVLFAARVSTQGEQTLEQSRLDGSETDTDIARDRGLINYLMRDRHGSPFEHNSMTFYVQAPIFVFREFMRHRIASYNEESGRYRELRPVFYVPDADRRLVQTGKPGAYEFSPGSAEQSALVEQQTMTASRLAFEAYQRMLEAGVAREVARIVLPLNIYSSMYVTMNARSLMNFLSLRTRRPESHFPSFPQREIEMCAEQMEALWARLMPLTHAAFEANGRVAP</sequence>
<dbReference type="Gene3D" id="3.30.1360.170">
    <property type="match status" value="1"/>
</dbReference>
<feature type="binding site" evidence="5">
    <location>
        <position position="194"/>
    </location>
    <ligand>
        <name>FAD</name>
        <dbReference type="ChEBI" id="CHEBI:57692"/>
        <note>ligand shared between neighboring subunits</note>
    </ligand>
</feature>
<dbReference type="GO" id="GO:0070402">
    <property type="term" value="F:NADPH binding"/>
    <property type="evidence" value="ECO:0007669"/>
    <property type="project" value="TreeGrafter"/>
</dbReference>
<evidence type="ECO:0000256" key="2">
    <source>
        <dbReference type="ARBA" id="ARBA00022630"/>
    </source>
</evidence>
<dbReference type="GO" id="GO:0006235">
    <property type="term" value="P:dTTP biosynthetic process"/>
    <property type="evidence" value="ECO:0007669"/>
    <property type="project" value="UniProtKB-UniRule"/>
</dbReference>
<keyword evidence="5 6" id="KW-0808">Transferase</keyword>
<feature type="binding site" evidence="5">
    <location>
        <begin position="188"/>
        <end position="190"/>
    </location>
    <ligand>
        <name>FAD</name>
        <dbReference type="ChEBI" id="CHEBI:57692"/>
        <note>ligand shared between neighboring subunits</note>
    </ligand>
</feature>
<dbReference type="EMBL" id="JAAGWY010000004">
    <property type="protein sequence ID" value="NEN07530.1"/>
    <property type="molecule type" value="Genomic_DNA"/>
</dbReference>
<feature type="binding site" evidence="5">
    <location>
        <position position="199"/>
    </location>
    <ligand>
        <name>dUMP</name>
        <dbReference type="ChEBI" id="CHEBI:246422"/>
        <note>ligand shared between dimeric partners</note>
    </ligand>
</feature>
<evidence type="ECO:0000256" key="4">
    <source>
        <dbReference type="ARBA" id="ARBA00022827"/>
    </source>
</evidence>
<feature type="binding site" evidence="5">
    <location>
        <position position="69"/>
    </location>
    <ligand>
        <name>FAD</name>
        <dbReference type="ChEBI" id="CHEBI:57692"/>
        <note>ligand shared between neighboring subunits</note>
    </ligand>
</feature>
<comment type="cofactor">
    <cofactor evidence="5">
        <name>FAD</name>
        <dbReference type="ChEBI" id="CHEBI:57692"/>
    </cofactor>
    <text evidence="5">Binds 4 FAD per tetramer. Each FAD binding site is formed by three monomers.</text>
</comment>
<evidence type="ECO:0000256" key="5">
    <source>
        <dbReference type="HAMAP-Rule" id="MF_01408"/>
    </source>
</evidence>
<feature type="binding site" description="in other chain" evidence="5">
    <location>
        <position position="172"/>
    </location>
    <ligand>
        <name>dUMP</name>
        <dbReference type="ChEBI" id="CHEBI:246422"/>
        <note>ligand shared between dimeric partners</note>
    </ligand>
</feature>
<keyword evidence="3 5" id="KW-0545">Nucleotide biosynthesis</keyword>